<comment type="similarity">
    <text evidence="2">Belongs to the FliN/MopA/SpaO family.</text>
</comment>
<reference evidence="9 12" key="2">
    <citation type="submission" date="2018-08" db="EMBL/GenBank/DDBJ databases">
        <title>Complete genome of the Arcobacter molluscorum type strain LMG 25693.</title>
        <authorList>
            <person name="Miller W.G."/>
            <person name="Yee E."/>
            <person name="Bono J.L."/>
        </authorList>
    </citation>
    <scope>NUCLEOTIDE SEQUENCE [LARGE SCALE GENOMIC DNA]</scope>
    <source>
        <strain evidence="9 12">CECT 7696</strain>
    </source>
</reference>
<protein>
    <recommendedName>
        <fullName evidence="3">Flagellar motor switch protein FliN</fullName>
    </recommendedName>
</protein>
<dbReference type="EMBL" id="NXFY01000006">
    <property type="protein sequence ID" value="PHO18402.1"/>
    <property type="molecule type" value="Genomic_DNA"/>
</dbReference>
<dbReference type="PANTHER" id="PTHR43484:SF1">
    <property type="entry name" value="FLAGELLAR MOTOR SWITCH PROTEIN FLIN"/>
    <property type="match status" value="1"/>
</dbReference>
<dbReference type="InterPro" id="IPR001172">
    <property type="entry name" value="FliN_T3SS_HrcQb"/>
</dbReference>
<dbReference type="SUPFAM" id="SSF101801">
    <property type="entry name" value="Surface presentation of antigens (SPOA)"/>
    <property type="match status" value="1"/>
</dbReference>
<organism evidence="10 11">
    <name type="scientific">Malaciobacter molluscorum LMG 25693</name>
    <dbReference type="NCBI Taxonomy" id="870501"/>
    <lineage>
        <taxon>Bacteria</taxon>
        <taxon>Pseudomonadati</taxon>
        <taxon>Campylobacterota</taxon>
        <taxon>Epsilonproteobacteria</taxon>
        <taxon>Campylobacterales</taxon>
        <taxon>Arcobacteraceae</taxon>
        <taxon>Malaciobacter</taxon>
    </lineage>
</organism>
<accession>A0A2G1DIT5</accession>
<dbReference type="Proteomes" id="UP000262712">
    <property type="component" value="Chromosome"/>
</dbReference>
<dbReference type="Proteomes" id="UP000221222">
    <property type="component" value="Unassembled WGS sequence"/>
</dbReference>
<evidence type="ECO:0000313" key="11">
    <source>
        <dbReference type="Proteomes" id="UP000221222"/>
    </source>
</evidence>
<keyword evidence="6" id="KW-0283">Flagellar rotation</keyword>
<dbReference type="InterPro" id="IPR001543">
    <property type="entry name" value="FliN-like_C"/>
</dbReference>
<evidence type="ECO:0000256" key="3">
    <source>
        <dbReference type="ARBA" id="ARBA00021897"/>
    </source>
</evidence>
<dbReference type="GO" id="GO:0005886">
    <property type="term" value="C:plasma membrane"/>
    <property type="evidence" value="ECO:0007669"/>
    <property type="project" value="UniProtKB-SubCell"/>
</dbReference>
<dbReference type="Pfam" id="PF01052">
    <property type="entry name" value="FliMN_C"/>
    <property type="match status" value="1"/>
</dbReference>
<evidence type="ECO:0000256" key="5">
    <source>
        <dbReference type="ARBA" id="ARBA00022500"/>
    </source>
</evidence>
<keyword evidence="7" id="KW-0472">Membrane</keyword>
<reference evidence="10 11" key="1">
    <citation type="submission" date="2017-09" db="EMBL/GenBank/DDBJ databases">
        <title>Arcobacter canalis sp. nov., a new species isolated from a water canal contaminated with urban sewage.</title>
        <authorList>
            <person name="Perez-Cataluna A."/>
            <person name="Salas-Masso N."/>
            <person name="Figueras M.J."/>
        </authorList>
    </citation>
    <scope>NUCLEOTIDE SEQUENCE [LARGE SCALE GENOMIC DNA]</scope>
    <source>
        <strain evidence="10 11">F98-3</strain>
    </source>
</reference>
<evidence type="ECO:0000313" key="10">
    <source>
        <dbReference type="EMBL" id="PHO18402.1"/>
    </source>
</evidence>
<keyword evidence="5" id="KW-0145">Chemotaxis</keyword>
<proteinExistence type="inferred from homology"/>
<evidence type="ECO:0000256" key="6">
    <source>
        <dbReference type="ARBA" id="ARBA00022779"/>
    </source>
</evidence>
<dbReference type="GO" id="GO:0003774">
    <property type="term" value="F:cytoskeletal motor activity"/>
    <property type="evidence" value="ECO:0007669"/>
    <property type="project" value="InterPro"/>
</dbReference>
<evidence type="ECO:0000259" key="8">
    <source>
        <dbReference type="Pfam" id="PF01052"/>
    </source>
</evidence>
<dbReference type="Gene3D" id="2.30.330.10">
    <property type="entry name" value="SpoA-like"/>
    <property type="match status" value="1"/>
</dbReference>
<keyword evidence="10" id="KW-0966">Cell projection</keyword>
<keyword evidence="4" id="KW-1003">Cell membrane</keyword>
<name>A0A2G1DIT5_9BACT</name>
<dbReference type="AlphaFoldDB" id="A0A2G1DIT5"/>
<evidence type="ECO:0000256" key="1">
    <source>
        <dbReference type="ARBA" id="ARBA00004413"/>
    </source>
</evidence>
<keyword evidence="11" id="KW-1185">Reference proteome</keyword>
<dbReference type="PRINTS" id="PR00956">
    <property type="entry name" value="FLGMOTORFLIN"/>
</dbReference>
<keyword evidence="10" id="KW-0282">Flagellum</keyword>
<dbReference type="GO" id="GO:0071973">
    <property type="term" value="P:bacterial-type flagellum-dependent cell motility"/>
    <property type="evidence" value="ECO:0007669"/>
    <property type="project" value="InterPro"/>
</dbReference>
<keyword evidence="10" id="KW-0969">Cilium</keyword>
<dbReference type="InterPro" id="IPR036429">
    <property type="entry name" value="SpoA-like_sf"/>
</dbReference>
<evidence type="ECO:0000256" key="2">
    <source>
        <dbReference type="ARBA" id="ARBA00009226"/>
    </source>
</evidence>
<gene>
    <name evidence="9" type="primary">fliN</name>
    <name evidence="9" type="ORF">AMOL_2193</name>
    <name evidence="10" type="ORF">CPU12_05265</name>
</gene>
<evidence type="ECO:0000256" key="4">
    <source>
        <dbReference type="ARBA" id="ARBA00022475"/>
    </source>
</evidence>
<dbReference type="GO" id="GO:0009425">
    <property type="term" value="C:bacterial-type flagellum basal body"/>
    <property type="evidence" value="ECO:0007669"/>
    <property type="project" value="InterPro"/>
</dbReference>
<dbReference type="EMBL" id="CP032098">
    <property type="protein sequence ID" value="AXX93146.1"/>
    <property type="molecule type" value="Genomic_DNA"/>
</dbReference>
<sequence>MVEISERDYDLLVDTEIVVDVILGNASITIKEFLDLTEGDILSLDKLAGTGGDIYVNSRIIGTGDIIVIDEKLAVRVQDAMDSDNVVRYFFEENLL</sequence>
<evidence type="ECO:0000313" key="12">
    <source>
        <dbReference type="Proteomes" id="UP000262712"/>
    </source>
</evidence>
<dbReference type="KEGG" id="amol:AMOL_2193"/>
<evidence type="ECO:0000256" key="7">
    <source>
        <dbReference type="ARBA" id="ARBA00023136"/>
    </source>
</evidence>
<feature type="domain" description="Flagellar motor switch protein FliN-like C-terminal" evidence="8">
    <location>
        <begin position="12"/>
        <end position="80"/>
    </location>
</feature>
<dbReference type="InterPro" id="IPR051469">
    <property type="entry name" value="FliN/MopA/SpaO"/>
</dbReference>
<dbReference type="GO" id="GO:0006935">
    <property type="term" value="P:chemotaxis"/>
    <property type="evidence" value="ECO:0007669"/>
    <property type="project" value="UniProtKB-KW"/>
</dbReference>
<comment type="subcellular location">
    <subcellularLocation>
        <location evidence="1">Cell membrane</location>
        <topology evidence="1">Peripheral membrane protein</topology>
        <orientation evidence="1">Cytoplasmic side</orientation>
    </subcellularLocation>
</comment>
<dbReference type="RefSeq" id="WP_099342039.1">
    <property type="nucleotide sequence ID" value="NZ_CP032098.1"/>
</dbReference>
<dbReference type="PANTHER" id="PTHR43484">
    <property type="match status" value="1"/>
</dbReference>
<evidence type="ECO:0000313" key="9">
    <source>
        <dbReference type="EMBL" id="AXX93146.1"/>
    </source>
</evidence>